<keyword evidence="3" id="KW-1185">Reference proteome</keyword>
<accession>A0ABU0CS75</accession>
<comment type="caution">
    <text evidence="2">The sequence shown here is derived from an EMBL/GenBank/DDBJ whole genome shotgun (WGS) entry which is preliminary data.</text>
</comment>
<evidence type="ECO:0000313" key="3">
    <source>
        <dbReference type="Proteomes" id="UP001232445"/>
    </source>
</evidence>
<dbReference type="EMBL" id="JAUSUQ010000005">
    <property type="protein sequence ID" value="MDQ0338943.1"/>
    <property type="molecule type" value="Genomic_DNA"/>
</dbReference>
<proteinExistence type="predicted"/>
<reference evidence="2 3" key="1">
    <citation type="submission" date="2023-07" db="EMBL/GenBank/DDBJ databases">
        <title>Genomic Encyclopedia of Type Strains, Phase IV (KMG-IV): sequencing the most valuable type-strain genomes for metagenomic binning, comparative biology and taxonomic classification.</title>
        <authorList>
            <person name="Goeker M."/>
        </authorList>
    </citation>
    <scope>NUCLEOTIDE SEQUENCE [LARGE SCALE GENOMIC DNA]</scope>
    <source>
        <strain evidence="2 3">DSM 17740</strain>
    </source>
</reference>
<protein>
    <submittedName>
        <fullName evidence="2">Uncharacterized protein</fullName>
    </submittedName>
</protein>
<evidence type="ECO:0000313" key="2">
    <source>
        <dbReference type="EMBL" id="MDQ0338943.1"/>
    </source>
</evidence>
<evidence type="ECO:0000256" key="1">
    <source>
        <dbReference type="SAM" id="Phobius"/>
    </source>
</evidence>
<keyword evidence="1" id="KW-0472">Membrane</keyword>
<keyword evidence="1" id="KW-0812">Transmembrane</keyword>
<name>A0ABU0CS75_9BACI</name>
<dbReference type="Proteomes" id="UP001232445">
    <property type="component" value="Unassembled WGS sequence"/>
</dbReference>
<sequence>MAHPYYHLCRANIGRIAYIRTRDGRRISGRVDRVTPTHVYITPLGQGVSLEPKVEEGTPDAKHAITTTSKEKGEEVLFFFFPVAVALAAIAAIAFAAAFFPFAGFRRPFFRRPFFPRPFARRGFFY</sequence>
<gene>
    <name evidence="2" type="ORF">J2S00_001729</name>
</gene>
<organism evidence="2 3">
    <name type="scientific">Caldalkalibacillus uzonensis</name>
    <dbReference type="NCBI Taxonomy" id="353224"/>
    <lineage>
        <taxon>Bacteria</taxon>
        <taxon>Bacillati</taxon>
        <taxon>Bacillota</taxon>
        <taxon>Bacilli</taxon>
        <taxon>Bacillales</taxon>
        <taxon>Bacillaceae</taxon>
        <taxon>Caldalkalibacillus</taxon>
    </lineage>
</organism>
<keyword evidence="1" id="KW-1133">Transmembrane helix</keyword>
<feature type="transmembrane region" description="Helical" evidence="1">
    <location>
        <begin position="76"/>
        <end position="102"/>
    </location>
</feature>
<dbReference type="RefSeq" id="WP_307338120.1">
    <property type="nucleotide sequence ID" value="NZ_JAUSUQ010000005.1"/>
</dbReference>